<accession>A0A5B7E074</accession>
<dbReference type="EMBL" id="VSRR010001573">
    <property type="protein sequence ID" value="MPC26224.1"/>
    <property type="molecule type" value="Genomic_DNA"/>
</dbReference>
<dbReference type="AlphaFoldDB" id="A0A5B7E074"/>
<feature type="compositionally biased region" description="Polar residues" evidence="1">
    <location>
        <begin position="1"/>
        <end position="14"/>
    </location>
</feature>
<gene>
    <name evidence="2" type="ORF">E2C01_019359</name>
</gene>
<organism evidence="2 3">
    <name type="scientific">Portunus trituberculatus</name>
    <name type="common">Swimming crab</name>
    <name type="synonym">Neptunus trituberculatus</name>
    <dbReference type="NCBI Taxonomy" id="210409"/>
    <lineage>
        <taxon>Eukaryota</taxon>
        <taxon>Metazoa</taxon>
        <taxon>Ecdysozoa</taxon>
        <taxon>Arthropoda</taxon>
        <taxon>Crustacea</taxon>
        <taxon>Multicrustacea</taxon>
        <taxon>Malacostraca</taxon>
        <taxon>Eumalacostraca</taxon>
        <taxon>Eucarida</taxon>
        <taxon>Decapoda</taxon>
        <taxon>Pleocyemata</taxon>
        <taxon>Brachyura</taxon>
        <taxon>Eubrachyura</taxon>
        <taxon>Portunoidea</taxon>
        <taxon>Portunidae</taxon>
        <taxon>Portuninae</taxon>
        <taxon>Portunus</taxon>
    </lineage>
</organism>
<feature type="region of interest" description="Disordered" evidence="1">
    <location>
        <begin position="39"/>
        <end position="58"/>
    </location>
</feature>
<dbReference type="Proteomes" id="UP000324222">
    <property type="component" value="Unassembled WGS sequence"/>
</dbReference>
<keyword evidence="3" id="KW-1185">Reference proteome</keyword>
<reference evidence="2 3" key="1">
    <citation type="submission" date="2019-05" db="EMBL/GenBank/DDBJ databases">
        <title>Another draft genome of Portunus trituberculatus and its Hox gene families provides insights of decapod evolution.</title>
        <authorList>
            <person name="Jeong J.-H."/>
            <person name="Song I."/>
            <person name="Kim S."/>
            <person name="Choi T."/>
            <person name="Kim D."/>
            <person name="Ryu S."/>
            <person name="Kim W."/>
        </authorList>
    </citation>
    <scope>NUCLEOTIDE SEQUENCE [LARGE SCALE GENOMIC DNA]</scope>
    <source>
        <tissue evidence="2">Muscle</tissue>
    </source>
</reference>
<protein>
    <submittedName>
        <fullName evidence="2">Uncharacterized protein</fullName>
    </submittedName>
</protein>
<sequence length="88" mass="9722">MVTTSHSRNSNSQVMHGVLAGEASQQLRRSDTLLQWNRQQVSRLTNEPDPAAPPSQPDLPTCTTNCLLHCTSKIGTYSFFSYAPNMAQ</sequence>
<feature type="region of interest" description="Disordered" evidence="1">
    <location>
        <begin position="1"/>
        <end position="26"/>
    </location>
</feature>
<evidence type="ECO:0000313" key="3">
    <source>
        <dbReference type="Proteomes" id="UP000324222"/>
    </source>
</evidence>
<name>A0A5B7E074_PORTR</name>
<comment type="caution">
    <text evidence="2">The sequence shown here is derived from an EMBL/GenBank/DDBJ whole genome shotgun (WGS) entry which is preliminary data.</text>
</comment>
<proteinExistence type="predicted"/>
<evidence type="ECO:0000256" key="1">
    <source>
        <dbReference type="SAM" id="MobiDB-lite"/>
    </source>
</evidence>
<evidence type="ECO:0000313" key="2">
    <source>
        <dbReference type="EMBL" id="MPC26224.1"/>
    </source>
</evidence>